<gene>
    <name evidence="1" type="ORF">MNB_SM-7-355</name>
</gene>
<dbReference type="AlphaFoldDB" id="A0A1W1BRD2"/>
<protein>
    <submittedName>
        <fullName evidence="1">Uncharacterized protein</fullName>
    </submittedName>
</protein>
<evidence type="ECO:0000313" key="1">
    <source>
        <dbReference type="EMBL" id="SFV56130.1"/>
    </source>
</evidence>
<accession>A0A1W1BRD2</accession>
<reference evidence="1" key="1">
    <citation type="submission" date="2016-10" db="EMBL/GenBank/DDBJ databases">
        <authorList>
            <person name="de Groot N.N."/>
        </authorList>
    </citation>
    <scope>NUCLEOTIDE SEQUENCE</scope>
</reference>
<name>A0A1W1BRD2_9ZZZZ</name>
<dbReference type="EMBL" id="FPHB01000038">
    <property type="protein sequence ID" value="SFV56130.1"/>
    <property type="molecule type" value="Genomic_DNA"/>
</dbReference>
<organism evidence="1">
    <name type="scientific">hydrothermal vent metagenome</name>
    <dbReference type="NCBI Taxonomy" id="652676"/>
    <lineage>
        <taxon>unclassified sequences</taxon>
        <taxon>metagenomes</taxon>
        <taxon>ecological metagenomes</taxon>
    </lineage>
</organism>
<sequence length="48" mass="5754">MTKLQYKKIGQQMKISEILKDSNYKLTQFKDEYIKKLEELKLLVAFAD</sequence>
<proteinExistence type="predicted"/>